<sequence length="83" mass="9838">MNINEILVYDSYYRCYTANSCRKTGLPMFGGAEFSKAEYYEKYVDIYLSKTRCKKIKRPVLPNENPVAFFRVQNGYVPLYLRE</sequence>
<dbReference type="EMBL" id="LRPU01000036">
    <property type="protein sequence ID" value="KXA13357.1"/>
    <property type="molecule type" value="Genomic_DNA"/>
</dbReference>
<evidence type="ECO:0000313" key="2">
    <source>
        <dbReference type="Proteomes" id="UP000070646"/>
    </source>
</evidence>
<dbReference type="Proteomes" id="UP000070646">
    <property type="component" value="Unassembled WGS sequence"/>
</dbReference>
<protein>
    <submittedName>
        <fullName evidence="1">Uncharacterized protein</fullName>
    </submittedName>
</protein>
<organism evidence="1 2">
    <name type="scientific">Clostridium perfringens</name>
    <dbReference type="NCBI Taxonomy" id="1502"/>
    <lineage>
        <taxon>Bacteria</taxon>
        <taxon>Bacillati</taxon>
        <taxon>Bacillota</taxon>
        <taxon>Clostridia</taxon>
        <taxon>Eubacteriales</taxon>
        <taxon>Clostridiaceae</taxon>
        <taxon>Clostridium</taxon>
    </lineage>
</organism>
<dbReference type="AlphaFoldDB" id="A0A133NAN7"/>
<comment type="caution">
    <text evidence="1">The sequence shown here is derived from an EMBL/GenBank/DDBJ whole genome shotgun (WGS) entry which is preliminary data.</text>
</comment>
<accession>A0A133NAN7</accession>
<dbReference type="PATRIC" id="fig|1502.174.peg.901"/>
<proteinExistence type="predicted"/>
<evidence type="ECO:0000313" key="1">
    <source>
        <dbReference type="EMBL" id="KXA13357.1"/>
    </source>
</evidence>
<dbReference type="RefSeq" id="WP_060794931.1">
    <property type="nucleotide sequence ID" value="NZ_JAALNA010000075.1"/>
</dbReference>
<name>A0A133NAN7_CLOPF</name>
<gene>
    <name evidence="1" type="ORF">HMPREF3222_00890</name>
</gene>
<reference evidence="1 2" key="1">
    <citation type="submission" date="2016-01" db="EMBL/GenBank/DDBJ databases">
        <authorList>
            <person name="Oliw E.H."/>
        </authorList>
    </citation>
    <scope>NUCLEOTIDE SEQUENCE [LARGE SCALE GENOMIC DNA]</scope>
    <source>
        <strain evidence="1 2">MJR7757A</strain>
    </source>
</reference>